<evidence type="ECO:0000313" key="1">
    <source>
        <dbReference type="EMBL" id="MBB1519905.1"/>
    </source>
</evidence>
<name>A0A7W4DCB2_9GAMM</name>
<organism evidence="1 2">
    <name type="scientific">Aquipseudomonas guryensis</name>
    <dbReference type="NCBI Taxonomy" id="2759165"/>
    <lineage>
        <taxon>Bacteria</taxon>
        <taxon>Pseudomonadati</taxon>
        <taxon>Pseudomonadota</taxon>
        <taxon>Gammaproteobacteria</taxon>
        <taxon>Pseudomonadales</taxon>
        <taxon>Pseudomonadaceae</taxon>
        <taxon>Aquipseudomonas</taxon>
    </lineage>
</organism>
<proteinExistence type="predicted"/>
<dbReference type="AlphaFoldDB" id="A0A7W4DCB2"/>
<dbReference type="InterPro" id="IPR011990">
    <property type="entry name" value="TPR-like_helical_dom_sf"/>
</dbReference>
<evidence type="ECO:0000313" key="2">
    <source>
        <dbReference type="Proteomes" id="UP000581189"/>
    </source>
</evidence>
<dbReference type="RefSeq" id="WP_182833929.1">
    <property type="nucleotide sequence ID" value="NZ_JACJFN010000003.1"/>
</dbReference>
<dbReference type="SMART" id="SM00671">
    <property type="entry name" value="SEL1"/>
    <property type="match status" value="3"/>
</dbReference>
<gene>
    <name evidence="1" type="ORF">H3H45_11705</name>
</gene>
<reference evidence="1 2" key="1">
    <citation type="submission" date="2020-08" db="EMBL/GenBank/DDBJ databases">
        <authorList>
            <person name="Kim C.M."/>
        </authorList>
    </citation>
    <scope>NUCLEOTIDE SEQUENCE [LARGE SCALE GENOMIC DNA]</scope>
    <source>
        <strain evidence="1 2">SR9</strain>
    </source>
</reference>
<sequence>MNRIVRSLKIFYHHWMVVGFEKNIERIAIKHLHSLTELGDDWGMLELGARLENGASIEKNYKKAFECYSFVASRLSPCTKFAEFNIGNMYMNGLYHPKCEATASQWFFKSAQRGFAPAQYNYGLSLIDGWAGSNNETEGITWLQRASNNGLNDASMALKNILKGKSNEALRNET</sequence>
<dbReference type="EMBL" id="JACJFN010000003">
    <property type="protein sequence ID" value="MBB1519905.1"/>
    <property type="molecule type" value="Genomic_DNA"/>
</dbReference>
<keyword evidence="2" id="KW-1185">Reference proteome</keyword>
<dbReference type="Proteomes" id="UP000581189">
    <property type="component" value="Unassembled WGS sequence"/>
</dbReference>
<dbReference type="InterPro" id="IPR050767">
    <property type="entry name" value="Sel1_AlgK"/>
</dbReference>
<protein>
    <submittedName>
        <fullName evidence="1">Sel1 repeat family protein</fullName>
    </submittedName>
</protein>
<dbReference type="SUPFAM" id="SSF81901">
    <property type="entry name" value="HCP-like"/>
    <property type="match status" value="1"/>
</dbReference>
<accession>A0A7W4DCB2</accession>
<comment type="caution">
    <text evidence="1">The sequence shown here is derived from an EMBL/GenBank/DDBJ whole genome shotgun (WGS) entry which is preliminary data.</text>
</comment>
<dbReference type="Gene3D" id="1.25.40.10">
    <property type="entry name" value="Tetratricopeptide repeat domain"/>
    <property type="match status" value="1"/>
</dbReference>
<dbReference type="Pfam" id="PF08238">
    <property type="entry name" value="Sel1"/>
    <property type="match status" value="3"/>
</dbReference>
<dbReference type="InterPro" id="IPR006597">
    <property type="entry name" value="Sel1-like"/>
</dbReference>
<dbReference type="PANTHER" id="PTHR11102:SF160">
    <property type="entry name" value="ERAD-ASSOCIATED E3 UBIQUITIN-PROTEIN LIGASE COMPONENT HRD3"/>
    <property type="match status" value="1"/>
</dbReference>
<dbReference type="PANTHER" id="PTHR11102">
    <property type="entry name" value="SEL-1-LIKE PROTEIN"/>
    <property type="match status" value="1"/>
</dbReference>